<evidence type="ECO:0000259" key="6">
    <source>
        <dbReference type="Pfam" id="PF02782"/>
    </source>
</evidence>
<dbReference type="Gene3D" id="3.30.420.40">
    <property type="match status" value="2"/>
</dbReference>
<comment type="caution">
    <text evidence="7">The sequence shown here is derived from an EMBL/GenBank/DDBJ whole genome shotgun (WGS) entry which is preliminary data.</text>
</comment>
<dbReference type="InterPro" id="IPR000577">
    <property type="entry name" value="Carb_kinase_FGGY"/>
</dbReference>
<dbReference type="EMBL" id="QROY01000005">
    <property type="protein sequence ID" value="RHL68643.1"/>
    <property type="molecule type" value="Genomic_DNA"/>
</dbReference>
<accession>A0A415MBH4</accession>
<evidence type="ECO:0000313" key="8">
    <source>
        <dbReference type="Proteomes" id="UP000285201"/>
    </source>
</evidence>
<reference evidence="7 8" key="1">
    <citation type="submission" date="2018-08" db="EMBL/GenBank/DDBJ databases">
        <title>A genome reference for cultivated species of the human gut microbiota.</title>
        <authorList>
            <person name="Zou Y."/>
            <person name="Xue W."/>
            <person name="Luo G."/>
        </authorList>
    </citation>
    <scope>NUCLEOTIDE SEQUENCE [LARGE SCALE GENOMIC DNA]</scope>
    <source>
        <strain evidence="7 8">AF36-7BH</strain>
    </source>
</reference>
<evidence type="ECO:0000256" key="3">
    <source>
        <dbReference type="ARBA" id="ARBA00022777"/>
    </source>
</evidence>
<dbReference type="SUPFAM" id="SSF53067">
    <property type="entry name" value="Actin-like ATPase domain"/>
    <property type="match status" value="2"/>
</dbReference>
<sequence>MKYLMGVDEGTTGCKAILFTDEGTQIASTAREYPSYYPNPGWVEQDIYEIKKAVFECIEETIVKSNVNPSDIVGISHSNQGITMVLLDENEQPVFEHTIGWQDLRYVDILPELMKEVDQEEYLKISGMQYGTYNIPVLRWLQINEKEKWSKVKRICSHQDWFLRQYGADGYYIDEGCANFLSMVRMSDNEWDERLLKYYNVTEDMLPKVVHIPGTVVGNVSEEVSKATGLPVTCKVCLGNLDANSCAIGSGADEIGTQLLIMGTAGVSIFVTDKDKLDPNGRITVRTNPGFGNWQNYIMTNTGASAFRWFRDAICSMEVATSKLMGMDPYDIITTIASHSKPGANGVTALTCIQGSHTRKKNEKARGSFFGINLGTTKADLAESILEGICFEMKDIMAMNQELSGEVTHVRLCGGVAKSPMWCQMFADILERPVELTKVSELGALGAAMCAGIGAGLYKDCEDAVKRCVKITEIYKPDNNKKNDYNDAFNVWEKYYRIANESIYV</sequence>
<evidence type="ECO:0000259" key="5">
    <source>
        <dbReference type="Pfam" id="PF00370"/>
    </source>
</evidence>
<gene>
    <name evidence="7" type="ORF">DW007_07465</name>
</gene>
<name>A0A415MBH4_9FIRM</name>
<feature type="domain" description="Carbohydrate kinase FGGY N-terminal" evidence="5">
    <location>
        <begin position="3"/>
        <end position="249"/>
    </location>
</feature>
<dbReference type="InterPro" id="IPR018484">
    <property type="entry name" value="FGGY_N"/>
</dbReference>
<dbReference type="PROSITE" id="PS00445">
    <property type="entry name" value="FGGY_KINASES_2"/>
    <property type="match status" value="1"/>
</dbReference>
<evidence type="ECO:0000256" key="2">
    <source>
        <dbReference type="ARBA" id="ARBA00022679"/>
    </source>
</evidence>
<protein>
    <submittedName>
        <fullName evidence="7">Carbohydrate kinase</fullName>
    </submittedName>
</protein>
<dbReference type="PIRSF" id="PIRSF000538">
    <property type="entry name" value="GlpK"/>
    <property type="match status" value="1"/>
</dbReference>
<dbReference type="Pfam" id="PF02782">
    <property type="entry name" value="FGGY_C"/>
    <property type="match status" value="1"/>
</dbReference>
<evidence type="ECO:0000256" key="1">
    <source>
        <dbReference type="ARBA" id="ARBA00009156"/>
    </source>
</evidence>
<evidence type="ECO:0000313" key="7">
    <source>
        <dbReference type="EMBL" id="RHL68643.1"/>
    </source>
</evidence>
<comment type="similarity">
    <text evidence="1 4">Belongs to the FGGY kinase family.</text>
</comment>
<dbReference type="AlphaFoldDB" id="A0A415MBH4"/>
<dbReference type="InterPro" id="IPR018485">
    <property type="entry name" value="FGGY_C"/>
</dbReference>
<feature type="domain" description="Carbohydrate kinase FGGY C-terminal" evidence="6">
    <location>
        <begin position="260"/>
        <end position="454"/>
    </location>
</feature>
<dbReference type="InterPro" id="IPR050406">
    <property type="entry name" value="FGGY_Carb_Kinase"/>
</dbReference>
<dbReference type="CDD" id="cd07779">
    <property type="entry name" value="ASKHA_NBD_FGGY_YgcE-like"/>
    <property type="match status" value="1"/>
</dbReference>
<proteinExistence type="inferred from homology"/>
<organism evidence="7 8">
    <name type="scientific">Lachnospira eligens</name>
    <dbReference type="NCBI Taxonomy" id="39485"/>
    <lineage>
        <taxon>Bacteria</taxon>
        <taxon>Bacillati</taxon>
        <taxon>Bacillota</taxon>
        <taxon>Clostridia</taxon>
        <taxon>Lachnospirales</taxon>
        <taxon>Lachnospiraceae</taxon>
        <taxon>Lachnospira</taxon>
    </lineage>
</organism>
<dbReference type="InterPro" id="IPR043129">
    <property type="entry name" value="ATPase_NBD"/>
</dbReference>
<evidence type="ECO:0000256" key="4">
    <source>
        <dbReference type="RuleBase" id="RU003733"/>
    </source>
</evidence>
<dbReference type="GO" id="GO:0005975">
    <property type="term" value="P:carbohydrate metabolic process"/>
    <property type="evidence" value="ECO:0007669"/>
    <property type="project" value="InterPro"/>
</dbReference>
<dbReference type="Proteomes" id="UP000285201">
    <property type="component" value="Unassembled WGS sequence"/>
</dbReference>
<keyword evidence="2 4" id="KW-0808">Transferase</keyword>
<dbReference type="RefSeq" id="WP_118370658.1">
    <property type="nucleotide sequence ID" value="NZ_QROY01000005.1"/>
</dbReference>
<dbReference type="GO" id="GO:0016773">
    <property type="term" value="F:phosphotransferase activity, alcohol group as acceptor"/>
    <property type="evidence" value="ECO:0007669"/>
    <property type="project" value="InterPro"/>
</dbReference>
<keyword evidence="3 4" id="KW-0418">Kinase</keyword>
<dbReference type="PANTHER" id="PTHR43095">
    <property type="entry name" value="SUGAR KINASE"/>
    <property type="match status" value="1"/>
</dbReference>
<dbReference type="Pfam" id="PF00370">
    <property type="entry name" value="FGGY_N"/>
    <property type="match status" value="1"/>
</dbReference>
<dbReference type="GO" id="GO:0016301">
    <property type="term" value="F:kinase activity"/>
    <property type="evidence" value="ECO:0007669"/>
    <property type="project" value="UniProtKB-KW"/>
</dbReference>
<dbReference type="InterPro" id="IPR018483">
    <property type="entry name" value="Carb_kinase_FGGY_CS"/>
</dbReference>